<evidence type="ECO:0000313" key="1">
    <source>
        <dbReference type="EMBL" id="GAA0775830.1"/>
    </source>
</evidence>
<protein>
    <recommendedName>
        <fullName evidence="3">Chorismate--pyruvate lyase</fullName>
    </recommendedName>
</protein>
<proteinExistence type="predicted"/>
<evidence type="ECO:0000313" key="2">
    <source>
        <dbReference type="Proteomes" id="UP001501047"/>
    </source>
</evidence>
<comment type="caution">
    <text evidence="1">The sequence shown here is derived from an EMBL/GenBank/DDBJ whole genome shotgun (WGS) entry which is preliminary data.</text>
</comment>
<sequence length="54" mass="6163">MLTINYQVVTIDGDYAILKDENNNTISIARALLPLEIGKDSKLLFENFEYSIIE</sequence>
<evidence type="ECO:0008006" key="3">
    <source>
        <dbReference type="Google" id="ProtNLM"/>
    </source>
</evidence>
<name>A0ABN1KTV5_CLOSU</name>
<gene>
    <name evidence="1" type="ORF">GCM10008908_28130</name>
</gene>
<dbReference type="Proteomes" id="UP001501047">
    <property type="component" value="Unassembled WGS sequence"/>
</dbReference>
<accession>A0ABN1KTV5</accession>
<reference evidence="1 2" key="1">
    <citation type="journal article" date="2019" name="Int. J. Syst. Evol. Microbiol.">
        <title>The Global Catalogue of Microorganisms (GCM) 10K type strain sequencing project: providing services to taxonomists for standard genome sequencing and annotation.</title>
        <authorList>
            <consortium name="The Broad Institute Genomics Platform"/>
            <consortium name="The Broad Institute Genome Sequencing Center for Infectious Disease"/>
            <person name="Wu L."/>
            <person name="Ma J."/>
        </authorList>
    </citation>
    <scope>NUCLEOTIDE SEQUENCE [LARGE SCALE GENOMIC DNA]</scope>
    <source>
        <strain evidence="1 2">JCM 1417</strain>
    </source>
</reference>
<dbReference type="EMBL" id="BAAACI010000007">
    <property type="protein sequence ID" value="GAA0775830.1"/>
    <property type="molecule type" value="Genomic_DNA"/>
</dbReference>
<dbReference type="RefSeq" id="WP_343827108.1">
    <property type="nucleotide sequence ID" value="NZ_BAAACI010000007.1"/>
</dbReference>
<organism evidence="1 2">
    <name type="scientific">Clostridium subterminale</name>
    <dbReference type="NCBI Taxonomy" id="1550"/>
    <lineage>
        <taxon>Bacteria</taxon>
        <taxon>Bacillati</taxon>
        <taxon>Bacillota</taxon>
        <taxon>Clostridia</taxon>
        <taxon>Eubacteriales</taxon>
        <taxon>Clostridiaceae</taxon>
        <taxon>Clostridium</taxon>
    </lineage>
</organism>
<keyword evidence="2" id="KW-1185">Reference proteome</keyword>